<keyword evidence="2" id="KW-1185">Reference proteome</keyword>
<protein>
    <submittedName>
        <fullName evidence="1">Uncharacterized protein</fullName>
    </submittedName>
</protein>
<evidence type="ECO:0000313" key="1">
    <source>
        <dbReference type="EMBL" id="ADN51116.1"/>
    </source>
</evidence>
<evidence type="ECO:0000313" key="2">
    <source>
        <dbReference type="Proteomes" id="UP000006681"/>
    </source>
</evidence>
<dbReference type="STRING" id="572478.Vdis_1742"/>
<reference evidence="1 2" key="1">
    <citation type="journal article" date="2010" name="Stand. Genomic Sci.">
        <title>Complete genome sequence of Vulcanisaeta distributa type strain (IC-017).</title>
        <authorList>
            <person name="Mavromatis K."/>
            <person name="Sikorski J."/>
            <person name="Pabst E."/>
            <person name="Teshima H."/>
            <person name="Lapidus A."/>
            <person name="Lucas S."/>
            <person name="Nolan M."/>
            <person name="Glavina Del Rio T."/>
            <person name="Cheng J.F."/>
            <person name="Bruce D."/>
            <person name="Goodwin L."/>
            <person name="Pitluck S."/>
            <person name="Liolios K."/>
            <person name="Ivanova N."/>
            <person name="Mikhailova N."/>
            <person name="Pati A."/>
            <person name="Chen A."/>
            <person name="Palaniappan K."/>
            <person name="Land M."/>
            <person name="Hauser L."/>
            <person name="Chang Y.J."/>
            <person name="Jeffries C.D."/>
            <person name="Rohde M."/>
            <person name="Spring S."/>
            <person name="Goker M."/>
            <person name="Wirth R."/>
            <person name="Woyke T."/>
            <person name="Bristow J."/>
            <person name="Eisen J.A."/>
            <person name="Markowitz V."/>
            <person name="Hugenholtz P."/>
            <person name="Klenk H.P."/>
            <person name="Kyrpides N.C."/>
        </authorList>
    </citation>
    <scope>NUCLEOTIDE SEQUENCE [LARGE SCALE GENOMIC DNA]</scope>
    <source>
        <strain evidence="2">DSM 14429 / JCM 11212 / NBRC 100878 / IC-017</strain>
    </source>
</reference>
<dbReference type="HOGENOM" id="CLU_2406524_0_0_2"/>
<reference evidence="2" key="2">
    <citation type="journal article" date="2010" name="Stand. Genomic Sci.">
        <title>Complete genome sequence of Vulcanisaeta distributa type strain (IC-017T).</title>
        <authorList>
            <person name="Mavromatis K."/>
            <person name="Sikorski J."/>
            <person name="Pabst E."/>
            <person name="Teshima H."/>
            <person name="Lapidus A."/>
            <person name="Lucas S."/>
            <person name="Nolan M."/>
            <person name="Glavina Del Rio T."/>
            <person name="Cheng J."/>
            <person name="Bruce D."/>
            <person name="Goodwin L."/>
            <person name="Pitluck S."/>
            <person name="Liolios K."/>
            <person name="Ivanova N."/>
            <person name="Mikhailova N."/>
            <person name="Pati A."/>
            <person name="Chen A."/>
            <person name="Palaniappan K."/>
            <person name="Land M."/>
            <person name="Hauser L."/>
            <person name="Chang Y."/>
            <person name="Jeffries C."/>
            <person name="Rohde M."/>
            <person name="Spring S."/>
            <person name="Goker M."/>
            <person name="Wirth R."/>
            <person name="Woyke T."/>
            <person name="Bristow J."/>
            <person name="Eisen J."/>
            <person name="Markowitz V."/>
            <person name="Hugenholtz P."/>
            <person name="Klenk H."/>
            <person name="Kyrpides N."/>
        </authorList>
    </citation>
    <scope>NUCLEOTIDE SEQUENCE [LARGE SCALE GENOMIC DNA]</scope>
    <source>
        <strain evidence="2">DSM 14429 / JCM 11212 / NBRC 100878 / IC-017</strain>
    </source>
</reference>
<proteinExistence type="predicted"/>
<sequence>MNSRKISDPLILKLVVIKELNRLGGVSINEFPSLISKITQHLNSMGYSISPGDVIHLLDVISISNDKVTLSNEGLHYLRTIEILANNITKTS</sequence>
<name>E1QUJ7_VULDI</name>
<dbReference type="EMBL" id="CP002100">
    <property type="protein sequence ID" value="ADN51116.1"/>
    <property type="molecule type" value="Genomic_DNA"/>
</dbReference>
<accession>E1QUJ7</accession>
<organism evidence="1 2">
    <name type="scientific">Vulcanisaeta distributa (strain DSM 14429 / JCM 11212 / NBRC 100878 / IC-017)</name>
    <dbReference type="NCBI Taxonomy" id="572478"/>
    <lineage>
        <taxon>Archaea</taxon>
        <taxon>Thermoproteota</taxon>
        <taxon>Thermoprotei</taxon>
        <taxon>Thermoproteales</taxon>
        <taxon>Thermoproteaceae</taxon>
        <taxon>Vulcanisaeta</taxon>
    </lineage>
</organism>
<dbReference type="Proteomes" id="UP000006681">
    <property type="component" value="Chromosome"/>
</dbReference>
<dbReference type="AlphaFoldDB" id="E1QUJ7"/>
<gene>
    <name evidence="1" type="ordered locus">Vdis_1742</name>
</gene>
<dbReference type="KEGG" id="vdi:Vdis_1742"/>